<gene>
    <name evidence="6 7" type="primary">ubiE</name>
    <name evidence="7" type="ORF">KL771_25285</name>
</gene>
<organism evidence="7 8">
    <name type="scientific">Prosthecodimorpha staleyi</name>
    <dbReference type="NCBI Taxonomy" id="2840188"/>
    <lineage>
        <taxon>Bacteria</taxon>
        <taxon>Pseudomonadati</taxon>
        <taxon>Pseudomonadota</taxon>
        <taxon>Alphaproteobacteria</taxon>
        <taxon>Hyphomicrobiales</taxon>
        <taxon>Ancalomicrobiaceae</taxon>
        <taxon>Prosthecodimorpha</taxon>
    </lineage>
</organism>
<evidence type="ECO:0000256" key="1">
    <source>
        <dbReference type="ARBA" id="ARBA00022428"/>
    </source>
</evidence>
<comment type="catalytic activity">
    <reaction evidence="6">
        <text>a 2-methoxy-6-(all-trans-polyprenyl)benzene-1,4-diol + S-adenosyl-L-methionine = a 5-methoxy-2-methyl-3-(all-trans-polyprenyl)benzene-1,4-diol + S-adenosyl-L-homocysteine + H(+)</text>
        <dbReference type="Rhea" id="RHEA:28286"/>
        <dbReference type="Rhea" id="RHEA-COMP:10858"/>
        <dbReference type="Rhea" id="RHEA-COMP:10859"/>
        <dbReference type="ChEBI" id="CHEBI:15378"/>
        <dbReference type="ChEBI" id="CHEBI:57856"/>
        <dbReference type="ChEBI" id="CHEBI:59789"/>
        <dbReference type="ChEBI" id="CHEBI:84166"/>
        <dbReference type="ChEBI" id="CHEBI:84167"/>
        <dbReference type="EC" id="2.1.1.201"/>
    </reaction>
</comment>
<dbReference type="InterPro" id="IPR004033">
    <property type="entry name" value="UbiE/COQ5_MeTrFase"/>
</dbReference>
<evidence type="ECO:0000256" key="3">
    <source>
        <dbReference type="ARBA" id="ARBA00022679"/>
    </source>
</evidence>
<evidence type="ECO:0000256" key="5">
    <source>
        <dbReference type="ARBA" id="ARBA00022691"/>
    </source>
</evidence>
<comment type="caution">
    <text evidence="6">Lacks conserved residue(s) required for the propagation of feature annotation.</text>
</comment>
<evidence type="ECO:0000256" key="2">
    <source>
        <dbReference type="ARBA" id="ARBA00022603"/>
    </source>
</evidence>
<comment type="similarity">
    <text evidence="6">Belongs to the class I-like SAM-binding methyltransferase superfamily. MenG/UbiE family.</text>
</comment>
<keyword evidence="5 6" id="KW-0949">S-adenosyl-L-methionine</keyword>
<dbReference type="EC" id="2.1.1.163" evidence="6"/>
<dbReference type="GO" id="GO:0009234">
    <property type="term" value="P:menaquinone biosynthetic process"/>
    <property type="evidence" value="ECO:0007669"/>
    <property type="project" value="UniProtKB-UniRule"/>
</dbReference>
<comment type="pathway">
    <text evidence="6">Quinol/quinone metabolism; menaquinone biosynthesis; menaquinol from 1,4-dihydroxy-2-naphthoate: step 2/2.</text>
</comment>
<dbReference type="InterPro" id="IPR029063">
    <property type="entry name" value="SAM-dependent_MTases_sf"/>
</dbReference>
<keyword evidence="8" id="KW-1185">Reference proteome</keyword>
<name>A0A947DCX6_9HYPH</name>
<keyword evidence="4 6" id="KW-0831">Ubiquinone biosynthesis</keyword>
<dbReference type="GO" id="GO:0008425">
    <property type="term" value="F:2-methoxy-6-polyprenyl-1,4-benzoquinol methyltransferase activity"/>
    <property type="evidence" value="ECO:0007669"/>
    <property type="project" value="UniProtKB-UniRule"/>
</dbReference>
<keyword evidence="3 6" id="KW-0808">Transferase</keyword>
<evidence type="ECO:0000256" key="6">
    <source>
        <dbReference type="HAMAP-Rule" id="MF_01813"/>
    </source>
</evidence>
<dbReference type="SUPFAM" id="SSF53335">
    <property type="entry name" value="S-adenosyl-L-methionine-dependent methyltransferases"/>
    <property type="match status" value="1"/>
</dbReference>
<keyword evidence="2 6" id="KW-0489">Methyltransferase</keyword>
<sequence>MTQHPSSGAAESRPDAVSAAGRIPPEAAEATAETASFGFRDVPIGEKQGLVDEVFHRVAARYDVMNDAMSGGLHRLWKDAMVSRLAPPRTTRKPLRVLDVAGGTGDIAFRIVERADGNAKVTVCDINASMLGVGRERAEKRGLAGKVDFIEGNAEELPFERSTFDAYTIAFGIRNVPRIDKALAEAYRVLKPGGRFLCLEFSAVDVPVLDRIYETYSFKVIPVLGKLIAGDDEPYRYLVESIAKFPPQERFAGMIRAAGFERVDYTNLTGGIAAIHSGWKI</sequence>
<dbReference type="RefSeq" id="WP_261971298.1">
    <property type="nucleotide sequence ID" value="NZ_JAHHZF010000015.1"/>
</dbReference>
<dbReference type="NCBIfam" id="NF001242">
    <property type="entry name" value="PRK00216.1-3"/>
    <property type="match status" value="1"/>
</dbReference>
<comment type="catalytic activity">
    <reaction evidence="6">
        <text>a 2-demethylmenaquinol + S-adenosyl-L-methionine = a menaquinol + S-adenosyl-L-homocysteine + H(+)</text>
        <dbReference type="Rhea" id="RHEA:42640"/>
        <dbReference type="Rhea" id="RHEA-COMP:9539"/>
        <dbReference type="Rhea" id="RHEA-COMP:9563"/>
        <dbReference type="ChEBI" id="CHEBI:15378"/>
        <dbReference type="ChEBI" id="CHEBI:18151"/>
        <dbReference type="ChEBI" id="CHEBI:55437"/>
        <dbReference type="ChEBI" id="CHEBI:57856"/>
        <dbReference type="ChEBI" id="CHEBI:59789"/>
        <dbReference type="EC" id="2.1.1.163"/>
    </reaction>
</comment>
<dbReference type="Proteomes" id="UP000766595">
    <property type="component" value="Unassembled WGS sequence"/>
</dbReference>
<comment type="caution">
    <text evidence="7">The sequence shown here is derived from an EMBL/GenBank/DDBJ whole genome shotgun (WGS) entry which is preliminary data.</text>
</comment>
<dbReference type="GO" id="GO:0032259">
    <property type="term" value="P:methylation"/>
    <property type="evidence" value="ECO:0007669"/>
    <property type="project" value="UniProtKB-KW"/>
</dbReference>
<dbReference type="PROSITE" id="PS01183">
    <property type="entry name" value="UBIE_1"/>
    <property type="match status" value="1"/>
</dbReference>
<comment type="function">
    <text evidence="6">Methyltransferase required for the conversion of demethylmenaquinol (DMKH2) to menaquinol (MKH2) and the conversion of 2-polyprenyl-6-methoxy-1,4-benzoquinol (DDMQH2) to 2-polyprenyl-3-methyl-6-methoxy-1,4-benzoquinol (DMQH2).</text>
</comment>
<feature type="binding site" evidence="6">
    <location>
        <position position="125"/>
    </location>
    <ligand>
        <name>S-adenosyl-L-methionine</name>
        <dbReference type="ChEBI" id="CHEBI:59789"/>
    </ligand>
</feature>
<protein>
    <recommendedName>
        <fullName evidence="6">Ubiquinone/menaquinone biosynthesis C-methyltransferase UbiE</fullName>
        <ecNumber evidence="6">2.1.1.163</ecNumber>
        <ecNumber evidence="6">2.1.1.201</ecNumber>
    </recommendedName>
    <alternativeName>
        <fullName evidence="6">2-methoxy-6-polyprenyl-1,4-benzoquinol methylase</fullName>
    </alternativeName>
    <alternativeName>
        <fullName evidence="6">Demethylmenaquinone methyltransferase</fullName>
    </alternativeName>
</protein>
<dbReference type="InterPro" id="IPR023576">
    <property type="entry name" value="UbiE/COQ5_MeTrFase_CS"/>
</dbReference>
<dbReference type="EMBL" id="JAHHZF010000015">
    <property type="protein sequence ID" value="MBT9292799.1"/>
    <property type="molecule type" value="Genomic_DNA"/>
</dbReference>
<feature type="binding site" evidence="6">
    <location>
        <begin position="153"/>
        <end position="154"/>
    </location>
    <ligand>
        <name>S-adenosyl-L-methionine</name>
        <dbReference type="ChEBI" id="CHEBI:59789"/>
    </ligand>
</feature>
<dbReference type="PANTHER" id="PTHR43591">
    <property type="entry name" value="METHYLTRANSFERASE"/>
    <property type="match status" value="1"/>
</dbReference>
<reference evidence="7 8" key="1">
    <citation type="submission" date="2021-06" db="EMBL/GenBank/DDBJ databases">
        <authorList>
            <person name="Grouzdev D.S."/>
            <person name="Koziaeva V."/>
        </authorList>
    </citation>
    <scope>NUCLEOTIDE SEQUENCE [LARGE SCALE GENOMIC DNA]</scope>
    <source>
        <strain evidence="7 8">22</strain>
    </source>
</reference>
<dbReference type="PROSITE" id="PS51608">
    <property type="entry name" value="SAM_MT_UBIE"/>
    <property type="match status" value="1"/>
</dbReference>
<dbReference type="CDD" id="cd02440">
    <property type="entry name" value="AdoMet_MTases"/>
    <property type="match status" value="1"/>
</dbReference>
<dbReference type="FunFam" id="3.40.50.150:FF:000064">
    <property type="entry name" value="2-methoxy-6-polyprenyl-1,4-benzoquinol methylase, mitochondrial"/>
    <property type="match status" value="1"/>
</dbReference>
<comment type="pathway">
    <text evidence="6">Cofactor biosynthesis; ubiquinone biosynthesis.</text>
</comment>
<dbReference type="Pfam" id="PF01209">
    <property type="entry name" value="Ubie_methyltran"/>
    <property type="match status" value="1"/>
</dbReference>
<dbReference type="GO" id="GO:0009060">
    <property type="term" value="P:aerobic respiration"/>
    <property type="evidence" value="ECO:0007669"/>
    <property type="project" value="UniProtKB-UniRule"/>
</dbReference>
<dbReference type="PROSITE" id="PS01184">
    <property type="entry name" value="UBIE_2"/>
    <property type="match status" value="1"/>
</dbReference>
<dbReference type="AlphaFoldDB" id="A0A947DCX6"/>
<proteinExistence type="inferred from homology"/>
<evidence type="ECO:0000256" key="4">
    <source>
        <dbReference type="ARBA" id="ARBA00022688"/>
    </source>
</evidence>
<dbReference type="NCBIfam" id="TIGR01934">
    <property type="entry name" value="MenG_MenH_UbiE"/>
    <property type="match status" value="1"/>
</dbReference>
<dbReference type="Gene3D" id="3.40.50.150">
    <property type="entry name" value="Vaccinia Virus protein VP39"/>
    <property type="match status" value="1"/>
</dbReference>
<dbReference type="HAMAP" id="MF_01813">
    <property type="entry name" value="MenG_UbiE_methyltr"/>
    <property type="match status" value="1"/>
</dbReference>
<feature type="binding site" evidence="6">
    <location>
        <position position="104"/>
    </location>
    <ligand>
        <name>S-adenosyl-L-methionine</name>
        <dbReference type="ChEBI" id="CHEBI:59789"/>
    </ligand>
</feature>
<evidence type="ECO:0000313" key="8">
    <source>
        <dbReference type="Proteomes" id="UP000766595"/>
    </source>
</evidence>
<accession>A0A947DCX6</accession>
<dbReference type="GO" id="GO:0043770">
    <property type="term" value="F:demethylmenaquinone methyltransferase activity"/>
    <property type="evidence" value="ECO:0007669"/>
    <property type="project" value="UniProtKB-UniRule"/>
</dbReference>
<dbReference type="EC" id="2.1.1.201" evidence="6"/>
<dbReference type="PANTHER" id="PTHR43591:SF24">
    <property type="entry name" value="2-METHOXY-6-POLYPRENYL-1,4-BENZOQUINOL METHYLASE, MITOCHONDRIAL"/>
    <property type="match status" value="1"/>
</dbReference>
<keyword evidence="1 6" id="KW-0474">Menaquinone biosynthesis</keyword>
<evidence type="ECO:0000313" key="7">
    <source>
        <dbReference type="EMBL" id="MBT9292799.1"/>
    </source>
</evidence>
<dbReference type="NCBIfam" id="NF001244">
    <property type="entry name" value="PRK00216.1-5"/>
    <property type="match status" value="1"/>
</dbReference>